<dbReference type="Proteomes" id="UP000034601">
    <property type="component" value="Unassembled WGS sequence"/>
</dbReference>
<protein>
    <submittedName>
        <fullName evidence="2">Uncharacterized protein</fullName>
    </submittedName>
</protein>
<comment type="caution">
    <text evidence="2">The sequence shown here is derived from an EMBL/GenBank/DDBJ whole genome shotgun (WGS) entry which is preliminary data.</text>
</comment>
<evidence type="ECO:0000256" key="1">
    <source>
        <dbReference type="SAM" id="Phobius"/>
    </source>
</evidence>
<keyword evidence="1" id="KW-0812">Transmembrane</keyword>
<dbReference type="EMBL" id="LCAB01000004">
    <property type="protein sequence ID" value="KKR83550.1"/>
    <property type="molecule type" value="Genomic_DNA"/>
</dbReference>
<evidence type="ECO:0000313" key="2">
    <source>
        <dbReference type="EMBL" id="KKR83550.1"/>
    </source>
</evidence>
<evidence type="ECO:0000313" key="3">
    <source>
        <dbReference type="Proteomes" id="UP000034601"/>
    </source>
</evidence>
<gene>
    <name evidence="2" type="ORF">UU29_C0004G0051</name>
</gene>
<reference evidence="2 3" key="1">
    <citation type="journal article" date="2015" name="Nature">
        <title>rRNA introns, odd ribosomes, and small enigmatic genomes across a large radiation of phyla.</title>
        <authorList>
            <person name="Brown C.T."/>
            <person name="Hug L.A."/>
            <person name="Thomas B.C."/>
            <person name="Sharon I."/>
            <person name="Castelle C.J."/>
            <person name="Singh A."/>
            <person name="Wilkins M.J."/>
            <person name="Williams K.H."/>
            <person name="Banfield J.F."/>
        </authorList>
    </citation>
    <scope>NUCLEOTIDE SEQUENCE [LARGE SCALE GENOMIC DNA]</scope>
</reference>
<accession>A0A0G0WGU4</accession>
<sequence length="66" mass="7520">MNSLFSYLSQTKIGSREARFIIGLLLLIFLGILFFYMSTLYLVEGVAEPRLVVPVEFEDESALRTT</sequence>
<organism evidence="2 3">
    <name type="scientific">Candidatus Daviesbacteria bacterium GW2011_GWA2_40_9</name>
    <dbReference type="NCBI Taxonomy" id="1618424"/>
    <lineage>
        <taxon>Bacteria</taxon>
        <taxon>Candidatus Daviesiibacteriota</taxon>
    </lineage>
</organism>
<dbReference type="AlphaFoldDB" id="A0A0G0WGU4"/>
<feature type="transmembrane region" description="Helical" evidence="1">
    <location>
        <begin position="20"/>
        <end position="43"/>
    </location>
</feature>
<keyword evidence="1" id="KW-0472">Membrane</keyword>
<proteinExistence type="predicted"/>
<name>A0A0G0WGU4_9BACT</name>
<keyword evidence="1" id="KW-1133">Transmembrane helix</keyword>